<keyword evidence="14" id="KW-1185">Reference proteome</keyword>
<organism evidence="13 14">
    <name type="scientific">Saccharibacillus endophyticus</name>
    <dbReference type="NCBI Taxonomy" id="2060666"/>
    <lineage>
        <taxon>Bacteria</taxon>
        <taxon>Bacillati</taxon>
        <taxon>Bacillota</taxon>
        <taxon>Bacilli</taxon>
        <taxon>Bacillales</taxon>
        <taxon>Paenibacillaceae</taxon>
        <taxon>Saccharibacillus</taxon>
    </lineage>
</organism>
<dbReference type="InterPro" id="IPR006153">
    <property type="entry name" value="Cation/H_exchanger_TM"/>
</dbReference>
<evidence type="ECO:0000313" key="13">
    <source>
        <dbReference type="EMBL" id="GGH79297.1"/>
    </source>
</evidence>
<dbReference type="InterPro" id="IPR004705">
    <property type="entry name" value="Cation/H_exchanger_CPA1_bac"/>
</dbReference>
<sequence length="681" mass="74638">MELFISILVMLAIIGISNVINRFLPFVPVPIIQIGLGVTAELLPPHIHVPLEPELFLVLFIAPLLFNDGRIIPRGELWNLRAPILLLALGLVFVTVVVFGYLIHWVIPSIPLAAAFALAAILSPTDAVAVGSIAGRIKLPKDIMRLLEGEALVNDASGLVAFKFAVAAAVTGAFSIYQASFSFLLIAIGGLLVGAVLSFVIIRIRVFLRRFGMEDETLHVLIQLVTPFVLYLVAEHLGLSGILAAVSGGVVHAIERDRAESVRVKLQVVSTSTWAVFLYVLNGLVFVLLGLQLPEVLGTVFEDPAISSFGALWHVTWISVGLIVLRFLWIYAYWFFTSRGGGGLGRTGKSLFQAALQTALSGVRGAVTLAGAFSIPLVLNGGLAFPERNLILFLAAGVILFTLLAASILLPLLSGKEAAEAPKAEQPLKRRILSAIAQRIGQDELDEGRSGVAATEIQDFTKYLQRMEEATTAYASDPEAPRREADLMYAGIRAQRRELSKMVQDGDLGQEEATPIFEHLARIEESIPGRLEARVTAPAADIGRFAAALFARGRRGELTDKRAYCSLQTAKTRMAQAAIEAINKRTNDSNRAEAKRLTDGYNQLIGRLAKADFGLIEEETAEEREEREERMQERLAAIQEQRDHVQRLFEKGEISRELAGRLRQFIRYLETDVPEEENFGH</sequence>
<feature type="transmembrane region" description="Helical" evidence="10">
    <location>
        <begin position="113"/>
        <end position="135"/>
    </location>
</feature>
<keyword evidence="5 10" id="KW-1133">Transmembrane helix</keyword>
<feature type="coiled-coil region" evidence="11">
    <location>
        <begin position="621"/>
        <end position="648"/>
    </location>
</feature>
<evidence type="ECO:0000256" key="9">
    <source>
        <dbReference type="ARBA" id="ARBA00023201"/>
    </source>
</evidence>
<evidence type="ECO:0000256" key="1">
    <source>
        <dbReference type="ARBA" id="ARBA00004651"/>
    </source>
</evidence>
<dbReference type="NCBIfam" id="TIGR00831">
    <property type="entry name" value="a_cpa1"/>
    <property type="match status" value="1"/>
</dbReference>
<evidence type="ECO:0000256" key="7">
    <source>
        <dbReference type="ARBA" id="ARBA00023065"/>
    </source>
</evidence>
<dbReference type="RefSeq" id="WP_172244001.1">
    <property type="nucleotide sequence ID" value="NZ_BMDD01000003.1"/>
</dbReference>
<keyword evidence="2 10" id="KW-0813">Transport</keyword>
<keyword evidence="10" id="KW-0050">Antiport</keyword>
<dbReference type="PANTHER" id="PTHR10110:SF86">
    <property type="entry name" value="SODIUM_HYDROGEN EXCHANGER 7"/>
    <property type="match status" value="1"/>
</dbReference>
<keyword evidence="4 10" id="KW-0812">Transmembrane</keyword>
<evidence type="ECO:0000256" key="8">
    <source>
        <dbReference type="ARBA" id="ARBA00023136"/>
    </source>
</evidence>
<feature type="transmembrane region" description="Helical" evidence="10">
    <location>
        <begin position="156"/>
        <end position="177"/>
    </location>
</feature>
<dbReference type="EMBL" id="BMDD01000003">
    <property type="protein sequence ID" value="GGH79297.1"/>
    <property type="molecule type" value="Genomic_DNA"/>
</dbReference>
<evidence type="ECO:0000256" key="6">
    <source>
        <dbReference type="ARBA" id="ARBA00023053"/>
    </source>
</evidence>
<dbReference type="PANTHER" id="PTHR10110">
    <property type="entry name" value="SODIUM/HYDROGEN EXCHANGER"/>
    <property type="match status" value="1"/>
</dbReference>
<keyword evidence="6 10" id="KW-0915">Sodium</keyword>
<dbReference type="Pfam" id="PF00999">
    <property type="entry name" value="Na_H_Exchanger"/>
    <property type="match status" value="1"/>
</dbReference>
<feature type="domain" description="Cation/H+ exchanger transmembrane" evidence="12">
    <location>
        <begin position="11"/>
        <end position="411"/>
    </location>
</feature>
<feature type="transmembrane region" description="Helical" evidence="10">
    <location>
        <begin position="183"/>
        <end position="204"/>
    </location>
</feature>
<comment type="function">
    <text evidence="10">Na(+)/H(+) antiporter that extrudes sodium in exchange for external protons.</text>
</comment>
<reference evidence="14" key="1">
    <citation type="journal article" date="2019" name="Int. J. Syst. Evol. Microbiol.">
        <title>The Global Catalogue of Microorganisms (GCM) 10K type strain sequencing project: providing services to taxonomists for standard genome sequencing and annotation.</title>
        <authorList>
            <consortium name="The Broad Institute Genomics Platform"/>
            <consortium name="The Broad Institute Genome Sequencing Center for Infectious Disease"/>
            <person name="Wu L."/>
            <person name="Ma J."/>
        </authorList>
    </citation>
    <scope>NUCLEOTIDE SEQUENCE [LARGE SCALE GENOMIC DNA]</scope>
    <source>
        <strain evidence="14">CCM 8702</strain>
    </source>
</reference>
<gene>
    <name evidence="13" type="primary">nhaK</name>
    <name evidence="13" type="ORF">GCM10007362_25880</name>
</gene>
<evidence type="ECO:0000313" key="14">
    <source>
        <dbReference type="Proteomes" id="UP000605427"/>
    </source>
</evidence>
<keyword evidence="9 10" id="KW-0739">Sodium transport</keyword>
<evidence type="ECO:0000256" key="5">
    <source>
        <dbReference type="ARBA" id="ARBA00022989"/>
    </source>
</evidence>
<dbReference type="Proteomes" id="UP000605427">
    <property type="component" value="Unassembled WGS sequence"/>
</dbReference>
<keyword evidence="7 10" id="KW-0406">Ion transport</keyword>
<comment type="caution">
    <text evidence="13">The sequence shown here is derived from an EMBL/GenBank/DDBJ whole genome shotgun (WGS) entry which is preliminary data.</text>
</comment>
<evidence type="ECO:0000256" key="10">
    <source>
        <dbReference type="RuleBase" id="RU366002"/>
    </source>
</evidence>
<keyword evidence="3 10" id="KW-1003">Cell membrane</keyword>
<evidence type="ECO:0000256" key="2">
    <source>
        <dbReference type="ARBA" id="ARBA00022448"/>
    </source>
</evidence>
<accession>A0ABQ1ZWH1</accession>
<name>A0ABQ1ZWH1_9BACL</name>
<keyword evidence="11" id="KW-0175">Coiled coil</keyword>
<feature type="transmembrane region" description="Helical" evidence="10">
    <location>
        <begin position="355"/>
        <end position="379"/>
    </location>
</feature>
<keyword evidence="8 10" id="KW-0472">Membrane</keyword>
<evidence type="ECO:0000256" key="3">
    <source>
        <dbReference type="ARBA" id="ARBA00022475"/>
    </source>
</evidence>
<feature type="transmembrane region" description="Helical" evidence="10">
    <location>
        <begin position="311"/>
        <end position="334"/>
    </location>
</feature>
<feature type="transmembrane region" description="Helical" evidence="10">
    <location>
        <begin position="84"/>
        <end position="107"/>
    </location>
</feature>
<protein>
    <submittedName>
        <fullName evidence="13">Sodium, potassium, lithium and rubidium/H(+) antiporter</fullName>
    </submittedName>
</protein>
<feature type="transmembrane region" description="Helical" evidence="10">
    <location>
        <begin position="266"/>
        <end position="291"/>
    </location>
</feature>
<evidence type="ECO:0000256" key="11">
    <source>
        <dbReference type="SAM" id="Coils"/>
    </source>
</evidence>
<comment type="subcellular location">
    <subcellularLocation>
        <location evidence="1 10">Cell membrane</location>
        <topology evidence="1 10">Multi-pass membrane protein</topology>
    </subcellularLocation>
</comment>
<feature type="transmembrane region" description="Helical" evidence="10">
    <location>
        <begin position="216"/>
        <end position="233"/>
    </location>
</feature>
<dbReference type="Gene3D" id="6.10.140.1330">
    <property type="match status" value="1"/>
</dbReference>
<feature type="transmembrane region" description="Helical" evidence="10">
    <location>
        <begin position="391"/>
        <end position="413"/>
    </location>
</feature>
<comment type="similarity">
    <text evidence="10">Belongs to the monovalent cation:proton antiporter 1 (CPA1) transporter (TC 2.A.36) family.</text>
</comment>
<dbReference type="InterPro" id="IPR018422">
    <property type="entry name" value="Cation/H_exchanger_CPA1"/>
</dbReference>
<evidence type="ECO:0000256" key="4">
    <source>
        <dbReference type="ARBA" id="ARBA00022692"/>
    </source>
</evidence>
<evidence type="ECO:0000259" key="12">
    <source>
        <dbReference type="Pfam" id="PF00999"/>
    </source>
</evidence>
<comment type="caution">
    <text evidence="10">Lacks conserved residue(s) required for the propagation of feature annotation.</text>
</comment>
<proteinExistence type="inferred from homology"/>